<dbReference type="PANTHER" id="PTHR30404">
    <property type="entry name" value="N-ACETYLMURAMOYL-L-ALANINE AMIDASE"/>
    <property type="match status" value="1"/>
</dbReference>
<keyword evidence="1" id="KW-0378">Hydrolase</keyword>
<evidence type="ECO:0000313" key="4">
    <source>
        <dbReference type="Proteomes" id="UP000565468"/>
    </source>
</evidence>
<dbReference type="SUPFAM" id="SSF53187">
    <property type="entry name" value="Zn-dependent exopeptidases"/>
    <property type="match status" value="1"/>
</dbReference>
<organism evidence="3 4">
    <name type="scientific">Paenibacillus lemnae</name>
    <dbReference type="NCBI Taxonomy" id="1330551"/>
    <lineage>
        <taxon>Bacteria</taxon>
        <taxon>Bacillati</taxon>
        <taxon>Bacillota</taxon>
        <taxon>Bacilli</taxon>
        <taxon>Bacillales</taxon>
        <taxon>Paenibacillaceae</taxon>
        <taxon>Paenibacillus</taxon>
    </lineage>
</organism>
<dbReference type="CDD" id="cd02696">
    <property type="entry name" value="MurNAc-LAA"/>
    <property type="match status" value="1"/>
</dbReference>
<name>A0A848MBP2_PAELE</name>
<feature type="domain" description="MurNAc-LAA" evidence="2">
    <location>
        <begin position="64"/>
        <end position="176"/>
    </location>
</feature>
<dbReference type="Pfam" id="PF01520">
    <property type="entry name" value="Amidase_3"/>
    <property type="match status" value="1"/>
</dbReference>
<dbReference type="RefSeq" id="WP_169506888.1">
    <property type="nucleotide sequence ID" value="NZ_JABBPN010000030.1"/>
</dbReference>
<dbReference type="AlphaFoldDB" id="A0A848MBP2"/>
<dbReference type="Proteomes" id="UP000565468">
    <property type="component" value="Unassembled WGS sequence"/>
</dbReference>
<dbReference type="GO" id="GO:0008745">
    <property type="term" value="F:N-acetylmuramoyl-L-alanine amidase activity"/>
    <property type="evidence" value="ECO:0007669"/>
    <property type="project" value="InterPro"/>
</dbReference>
<dbReference type="GO" id="GO:0030288">
    <property type="term" value="C:outer membrane-bounded periplasmic space"/>
    <property type="evidence" value="ECO:0007669"/>
    <property type="project" value="TreeGrafter"/>
</dbReference>
<dbReference type="SMART" id="SM00646">
    <property type="entry name" value="Ami_3"/>
    <property type="match status" value="1"/>
</dbReference>
<dbReference type="GO" id="GO:0009253">
    <property type="term" value="P:peptidoglycan catabolic process"/>
    <property type="evidence" value="ECO:0007669"/>
    <property type="project" value="InterPro"/>
</dbReference>
<evidence type="ECO:0000313" key="3">
    <source>
        <dbReference type="EMBL" id="NMO98115.1"/>
    </source>
</evidence>
<dbReference type="InterPro" id="IPR002508">
    <property type="entry name" value="MurNAc-LAA_cat"/>
</dbReference>
<sequence>MKKVWIDAGHGGKDPGAAGNGLQEKDVVLTLALGIKTKLEAEYQDVQVLLSRSTDVFLELPQRTAAANRAGADILVSVHCNAGGGAGGFESFRFTNPRAESVTLQNHLHTEIMAALRPFGVTDRGQKAANLHMVRESAMPAVLTENLFVDVSSDAVRLKRPEVIAALIQGHAAGIGKHLGLQPKKVDPPAGQPGRDINVVSPWAASAWDEAVANGLFDGSRPGAPLTREEAAIVFNRLRNQMIALMKKQT</sequence>
<comment type="caution">
    <text evidence="3">The sequence shown here is derived from an EMBL/GenBank/DDBJ whole genome shotgun (WGS) entry which is preliminary data.</text>
</comment>
<reference evidence="3 4" key="1">
    <citation type="submission" date="2020-04" db="EMBL/GenBank/DDBJ databases">
        <title>Paenibacillus algicola sp. nov., a novel marine bacterium producing alginate lyase.</title>
        <authorList>
            <person name="Huang H."/>
        </authorList>
    </citation>
    <scope>NUCLEOTIDE SEQUENCE [LARGE SCALE GENOMIC DNA]</scope>
    <source>
        <strain evidence="3 4">L7-75</strain>
    </source>
</reference>
<dbReference type="EMBL" id="JABBPN010000030">
    <property type="protein sequence ID" value="NMO98115.1"/>
    <property type="molecule type" value="Genomic_DNA"/>
</dbReference>
<keyword evidence="4" id="KW-1185">Reference proteome</keyword>
<evidence type="ECO:0000256" key="1">
    <source>
        <dbReference type="ARBA" id="ARBA00022801"/>
    </source>
</evidence>
<accession>A0A848MBP2</accession>
<dbReference type="PANTHER" id="PTHR30404:SF0">
    <property type="entry name" value="N-ACETYLMURAMOYL-L-ALANINE AMIDASE AMIC"/>
    <property type="match status" value="1"/>
</dbReference>
<protein>
    <submittedName>
        <fullName evidence="3">N-acetylmuramoyl-L-alanine amidase</fullName>
    </submittedName>
</protein>
<dbReference type="InterPro" id="IPR050695">
    <property type="entry name" value="N-acetylmuramoyl_amidase_3"/>
</dbReference>
<gene>
    <name evidence="3" type="ORF">HII30_20390</name>
</gene>
<evidence type="ECO:0000259" key="2">
    <source>
        <dbReference type="SMART" id="SM00646"/>
    </source>
</evidence>
<proteinExistence type="predicted"/>
<dbReference type="Gene3D" id="3.40.630.40">
    <property type="entry name" value="Zn-dependent exopeptidases"/>
    <property type="match status" value="1"/>
</dbReference>